<gene>
    <name evidence="2" type="ORF">VTK73DRAFT_5670</name>
</gene>
<feature type="signal peptide" evidence="1">
    <location>
        <begin position="1"/>
        <end position="21"/>
    </location>
</feature>
<evidence type="ECO:0000313" key="3">
    <source>
        <dbReference type="Proteomes" id="UP001586593"/>
    </source>
</evidence>
<accession>A0ABR3V0U2</accession>
<evidence type="ECO:0000313" key="2">
    <source>
        <dbReference type="EMBL" id="KAL1835410.1"/>
    </source>
</evidence>
<sequence>MPQASGRMGVVVGGRVPLVLALLEQVLVGGDQEAAVVAAHEVRQEDEQLAAHHGAAVVGQLQHGPGHALLDAGHLVGQVGDAQEGGHGVGQGGAHLDALVAQQGGQLDVGALADAAPLALGQVLPQLADAQGRPLAQQRVVGRVEQLQAVGHDVGGVADQLARLVAAAQHGQDEGAHGLVLADVDDGQVLVRPQDGGEVVVAAVLDQVLLARQVDGQHARPDEDHDGLQLVGGRLQQLEHVGEDADAEGQLHGPGAQVQEAAQQHQGAHAVLLAEQHLQHDGQLLGHLAGQGVAAGQVDLEGGQLLGEEAGVDVLVVQALGLLALQQGQLGQRHVDGQVPAGPQRVAAGVGQRRVGLRLRNRAATMRSWRK</sequence>
<feature type="chain" id="PRO_5045831419" evidence="1">
    <location>
        <begin position="22"/>
        <end position="371"/>
    </location>
</feature>
<dbReference type="Proteomes" id="UP001586593">
    <property type="component" value="Unassembled WGS sequence"/>
</dbReference>
<dbReference type="EMBL" id="JAZHXJ010003167">
    <property type="protein sequence ID" value="KAL1835410.1"/>
    <property type="molecule type" value="Genomic_DNA"/>
</dbReference>
<keyword evidence="3" id="KW-1185">Reference proteome</keyword>
<reference evidence="2 3" key="1">
    <citation type="journal article" date="2024" name="Commun. Biol.">
        <title>Comparative genomic analysis of thermophilic fungi reveals convergent evolutionary adaptations and gene losses.</title>
        <authorList>
            <person name="Steindorff A.S."/>
            <person name="Aguilar-Pontes M.V."/>
            <person name="Robinson A.J."/>
            <person name="Andreopoulos B."/>
            <person name="LaButti K."/>
            <person name="Kuo A."/>
            <person name="Mondo S."/>
            <person name="Riley R."/>
            <person name="Otillar R."/>
            <person name="Haridas S."/>
            <person name="Lipzen A."/>
            <person name="Grimwood J."/>
            <person name="Schmutz J."/>
            <person name="Clum A."/>
            <person name="Reid I.D."/>
            <person name="Moisan M.C."/>
            <person name="Butler G."/>
            <person name="Nguyen T.T.M."/>
            <person name="Dewar K."/>
            <person name="Conant G."/>
            <person name="Drula E."/>
            <person name="Henrissat B."/>
            <person name="Hansel C."/>
            <person name="Singer S."/>
            <person name="Hutchinson M.I."/>
            <person name="de Vries R.P."/>
            <person name="Natvig D.O."/>
            <person name="Powell A.J."/>
            <person name="Tsang A."/>
            <person name="Grigoriev I.V."/>
        </authorList>
    </citation>
    <scope>NUCLEOTIDE SEQUENCE [LARGE SCALE GENOMIC DNA]</scope>
    <source>
        <strain evidence="2 3">ATCC 24622</strain>
    </source>
</reference>
<proteinExistence type="predicted"/>
<name>A0ABR3V0U2_9PEZI</name>
<evidence type="ECO:0000256" key="1">
    <source>
        <dbReference type="SAM" id="SignalP"/>
    </source>
</evidence>
<organism evidence="2 3">
    <name type="scientific">Phialemonium thermophilum</name>
    <dbReference type="NCBI Taxonomy" id="223376"/>
    <lineage>
        <taxon>Eukaryota</taxon>
        <taxon>Fungi</taxon>
        <taxon>Dikarya</taxon>
        <taxon>Ascomycota</taxon>
        <taxon>Pezizomycotina</taxon>
        <taxon>Sordariomycetes</taxon>
        <taxon>Sordariomycetidae</taxon>
        <taxon>Cephalothecales</taxon>
        <taxon>Cephalothecaceae</taxon>
        <taxon>Phialemonium</taxon>
    </lineage>
</organism>
<keyword evidence="1" id="KW-0732">Signal</keyword>
<protein>
    <submittedName>
        <fullName evidence="2">Uncharacterized protein</fullName>
    </submittedName>
</protein>
<comment type="caution">
    <text evidence="2">The sequence shown here is derived from an EMBL/GenBank/DDBJ whole genome shotgun (WGS) entry which is preliminary data.</text>
</comment>